<reference evidence="1" key="1">
    <citation type="submission" date="2013-07" db="EMBL/GenBank/DDBJ databases">
        <title>The genome of Eucalyptus grandis.</title>
        <authorList>
            <person name="Schmutz J."/>
            <person name="Hayes R."/>
            <person name="Myburg A."/>
            <person name="Tuskan G."/>
            <person name="Grattapaglia D."/>
            <person name="Rokhsar D.S."/>
        </authorList>
    </citation>
    <scope>NUCLEOTIDE SEQUENCE</scope>
    <source>
        <tissue evidence="1">Leaf extractions</tissue>
    </source>
</reference>
<name>A0A059A219_EUCGR</name>
<gene>
    <name evidence="1" type="ORF">EUGRSUZ_K01166</name>
</gene>
<evidence type="ECO:0000313" key="1">
    <source>
        <dbReference type="EMBL" id="KCW47370.1"/>
    </source>
</evidence>
<proteinExistence type="predicted"/>
<accession>A0A059A219</accession>
<dbReference type="InParanoid" id="A0A059A219"/>
<dbReference type="EMBL" id="KK198763">
    <property type="protein sequence ID" value="KCW47370.1"/>
    <property type="molecule type" value="Genomic_DNA"/>
</dbReference>
<dbReference type="Gramene" id="KCW47370">
    <property type="protein sequence ID" value="KCW47370"/>
    <property type="gene ID" value="EUGRSUZ_K01166"/>
</dbReference>
<dbReference type="AlphaFoldDB" id="A0A059A219"/>
<sequence>MCFILEVAAHRTIRKNGPYMGWAMRPNYPSHLSTPRLEPGITTLSPSSGREYHHWITLFIFIFNKQTK</sequence>
<protein>
    <submittedName>
        <fullName evidence="1">Uncharacterized protein</fullName>
    </submittedName>
</protein>
<organism evidence="1">
    <name type="scientific">Eucalyptus grandis</name>
    <name type="common">Flooded gum</name>
    <dbReference type="NCBI Taxonomy" id="71139"/>
    <lineage>
        <taxon>Eukaryota</taxon>
        <taxon>Viridiplantae</taxon>
        <taxon>Streptophyta</taxon>
        <taxon>Embryophyta</taxon>
        <taxon>Tracheophyta</taxon>
        <taxon>Spermatophyta</taxon>
        <taxon>Magnoliopsida</taxon>
        <taxon>eudicotyledons</taxon>
        <taxon>Gunneridae</taxon>
        <taxon>Pentapetalae</taxon>
        <taxon>rosids</taxon>
        <taxon>malvids</taxon>
        <taxon>Myrtales</taxon>
        <taxon>Myrtaceae</taxon>
        <taxon>Myrtoideae</taxon>
        <taxon>Eucalypteae</taxon>
        <taxon>Eucalyptus</taxon>
    </lineage>
</organism>